<dbReference type="PANTHER" id="PTHR21047:SF2">
    <property type="entry name" value="THYMIDINE DIPHOSPHO-4-KETO-RHAMNOSE 3,5-EPIMERASE"/>
    <property type="match status" value="1"/>
</dbReference>
<dbReference type="Proteomes" id="UP000183685">
    <property type="component" value="Unassembled WGS sequence"/>
</dbReference>
<evidence type="ECO:0000256" key="1">
    <source>
        <dbReference type="ARBA" id="ARBA00001298"/>
    </source>
</evidence>
<feature type="active site" description="Proton donor" evidence="8">
    <location>
        <position position="121"/>
    </location>
</feature>
<evidence type="ECO:0000256" key="4">
    <source>
        <dbReference type="ARBA" id="ARBA00019595"/>
    </source>
</evidence>
<reference evidence="10 11" key="1">
    <citation type="submission" date="2016-10" db="EMBL/GenBank/DDBJ databases">
        <authorList>
            <person name="de Groot N.N."/>
        </authorList>
    </citation>
    <scope>NUCLEOTIDE SEQUENCE [LARGE SCALE GENOMIC DNA]</scope>
    <source>
        <strain evidence="10 11">CGMCC 1.9109</strain>
    </source>
</reference>
<evidence type="ECO:0000256" key="8">
    <source>
        <dbReference type="PIRSR" id="PIRSR600888-1"/>
    </source>
</evidence>
<dbReference type="GO" id="GO:0008830">
    <property type="term" value="F:dTDP-4-dehydrorhamnose 3,5-epimerase activity"/>
    <property type="evidence" value="ECO:0007669"/>
    <property type="project" value="UniProtKB-EC"/>
</dbReference>
<dbReference type="InterPro" id="IPR011051">
    <property type="entry name" value="RmlC_Cupin_sf"/>
</dbReference>
<feature type="site" description="Participates in a stacking interaction with the thymidine ring of dTDP-4-oxo-6-deoxyglucose" evidence="9">
    <location>
        <position position="127"/>
    </location>
</feature>
<dbReference type="EC" id="5.1.3.13" evidence="3"/>
<evidence type="ECO:0000313" key="11">
    <source>
        <dbReference type="Proteomes" id="UP000183685"/>
    </source>
</evidence>
<dbReference type="InterPro" id="IPR014710">
    <property type="entry name" value="RmlC-like_jellyroll"/>
</dbReference>
<evidence type="ECO:0000313" key="10">
    <source>
        <dbReference type="EMBL" id="SDE32699.1"/>
    </source>
</evidence>
<evidence type="ECO:0000256" key="5">
    <source>
        <dbReference type="ARBA" id="ARBA00029758"/>
    </source>
</evidence>
<comment type="catalytic activity">
    <reaction evidence="1">
        <text>dTDP-4-dehydro-6-deoxy-alpha-D-glucose = dTDP-4-dehydro-beta-L-rhamnose</text>
        <dbReference type="Rhea" id="RHEA:16969"/>
        <dbReference type="ChEBI" id="CHEBI:57649"/>
        <dbReference type="ChEBI" id="CHEBI:62830"/>
        <dbReference type="EC" id="5.1.3.13"/>
    </reaction>
</comment>
<dbReference type="SUPFAM" id="SSF51182">
    <property type="entry name" value="RmlC-like cupins"/>
    <property type="match status" value="1"/>
</dbReference>
<dbReference type="STRING" id="637679.GCA_001550055_03317"/>
<keyword evidence="11" id="KW-1185">Reference proteome</keyword>
<dbReference type="PANTHER" id="PTHR21047">
    <property type="entry name" value="DTDP-6-DEOXY-D-GLUCOSE-3,5 EPIMERASE"/>
    <property type="match status" value="1"/>
</dbReference>
<name>A0A1G7C084_9PROT</name>
<evidence type="ECO:0000256" key="2">
    <source>
        <dbReference type="ARBA" id="ARBA00001997"/>
    </source>
</evidence>
<dbReference type="GO" id="GO:0000271">
    <property type="term" value="P:polysaccharide biosynthetic process"/>
    <property type="evidence" value="ECO:0007669"/>
    <property type="project" value="TreeGrafter"/>
</dbReference>
<dbReference type="GO" id="GO:0019305">
    <property type="term" value="P:dTDP-rhamnose biosynthetic process"/>
    <property type="evidence" value="ECO:0007669"/>
    <property type="project" value="TreeGrafter"/>
</dbReference>
<evidence type="ECO:0000256" key="6">
    <source>
        <dbReference type="ARBA" id="ARBA00031424"/>
    </source>
</evidence>
<proteinExistence type="predicted"/>
<dbReference type="GO" id="GO:0005829">
    <property type="term" value="C:cytosol"/>
    <property type="evidence" value="ECO:0007669"/>
    <property type="project" value="TreeGrafter"/>
</dbReference>
<accession>A0A1G7C084</accession>
<dbReference type="AlphaFoldDB" id="A0A1G7C084"/>
<feature type="active site" description="Proton acceptor" evidence="8">
    <location>
        <position position="55"/>
    </location>
</feature>
<dbReference type="Pfam" id="PF00908">
    <property type="entry name" value="dTDP_sugar_isom"/>
    <property type="match status" value="1"/>
</dbReference>
<protein>
    <recommendedName>
        <fullName evidence="4">dTDP-4-dehydrorhamnose 3,5-epimerase</fullName>
        <ecNumber evidence="3">5.1.3.13</ecNumber>
    </recommendedName>
    <alternativeName>
        <fullName evidence="6">Thymidine diphospho-4-keto-rhamnose 3,5-epimerase</fullName>
    </alternativeName>
    <alternativeName>
        <fullName evidence="5">dTDP-4-keto-6-deoxyglucose 3,5-epimerase</fullName>
    </alternativeName>
    <alternativeName>
        <fullName evidence="7">dTDP-6-deoxy-D-xylo-4-hexulose 3,5-epimerase</fullName>
    </alternativeName>
</protein>
<dbReference type="EMBL" id="FNAK01000006">
    <property type="protein sequence ID" value="SDE32699.1"/>
    <property type="molecule type" value="Genomic_DNA"/>
</dbReference>
<sequence length="177" mass="20108">MLKKLPAGCKLVPLKPIDDSRGTLTEVYRQQWVEETARVQWNLVRSNAGTLRGVHLHAKRTDFLIVVEGEMWLGLYDMRRSSVTFGQSHLLCITPEMNVAAYIPTGVAHGFYFTKPSMTLYGLSDYWTLDDDFGCDPDDPALNIEWPGDARILSERDTTAGSLAEMQAFYDKWQETQ</sequence>
<evidence type="ECO:0000256" key="7">
    <source>
        <dbReference type="ARBA" id="ARBA00033311"/>
    </source>
</evidence>
<dbReference type="Gene3D" id="2.60.120.10">
    <property type="entry name" value="Jelly Rolls"/>
    <property type="match status" value="1"/>
</dbReference>
<evidence type="ECO:0000256" key="3">
    <source>
        <dbReference type="ARBA" id="ARBA00012098"/>
    </source>
</evidence>
<gene>
    <name evidence="10" type="ORF">SAMN04488071_2605</name>
</gene>
<dbReference type="OrthoDB" id="9800680at2"/>
<comment type="function">
    <text evidence="2">Catalyzes the epimerization of the C3' and C5'positions of dTDP-6-deoxy-D-xylo-4-hexulose, forming dTDP-6-deoxy-L-lyxo-4-hexulose.</text>
</comment>
<dbReference type="InterPro" id="IPR000888">
    <property type="entry name" value="RmlC-like"/>
</dbReference>
<evidence type="ECO:0000256" key="9">
    <source>
        <dbReference type="PIRSR" id="PIRSR600888-3"/>
    </source>
</evidence>
<organism evidence="10 11">
    <name type="scientific">Kordiimonas lacus</name>
    <dbReference type="NCBI Taxonomy" id="637679"/>
    <lineage>
        <taxon>Bacteria</taxon>
        <taxon>Pseudomonadati</taxon>
        <taxon>Pseudomonadota</taxon>
        <taxon>Alphaproteobacteria</taxon>
        <taxon>Kordiimonadales</taxon>
        <taxon>Kordiimonadaceae</taxon>
        <taxon>Kordiimonas</taxon>
    </lineage>
</organism>